<evidence type="ECO:0000313" key="3">
    <source>
        <dbReference type="EMBL" id="RYR77783.1"/>
    </source>
</evidence>
<gene>
    <name evidence="3" type="ORF">Ahy_A01g002388</name>
</gene>
<dbReference type="Proteomes" id="UP000289738">
    <property type="component" value="Chromosome A01"/>
</dbReference>
<sequence>MPLTSHETLRGRWHRVAPFVTIVKKPSPPLSSRVCSLHYRCRSALSATQVYAKRPARPTGGAAAISMLVGPHAPIAFESKLRASNMSHAYNFYKPNLASEYPIWHLTKHLRISIVLCEGVQKGLQSPDYCMYIKPGHRFIVGDEGYRQDSDIQKAEFSRKALTQLSKLVKFRVST</sequence>
<accession>A0A445ER53</accession>
<dbReference type="AlphaFoldDB" id="A0A445ER53"/>
<proteinExistence type="predicted"/>
<organism evidence="3 4">
    <name type="scientific">Arachis hypogaea</name>
    <name type="common">Peanut</name>
    <dbReference type="NCBI Taxonomy" id="3818"/>
    <lineage>
        <taxon>Eukaryota</taxon>
        <taxon>Viridiplantae</taxon>
        <taxon>Streptophyta</taxon>
        <taxon>Embryophyta</taxon>
        <taxon>Tracheophyta</taxon>
        <taxon>Spermatophyta</taxon>
        <taxon>Magnoliopsida</taxon>
        <taxon>eudicotyledons</taxon>
        <taxon>Gunneridae</taxon>
        <taxon>Pentapetalae</taxon>
        <taxon>rosids</taxon>
        <taxon>fabids</taxon>
        <taxon>Fabales</taxon>
        <taxon>Fabaceae</taxon>
        <taxon>Papilionoideae</taxon>
        <taxon>50 kb inversion clade</taxon>
        <taxon>dalbergioids sensu lato</taxon>
        <taxon>Dalbergieae</taxon>
        <taxon>Pterocarpus clade</taxon>
        <taxon>Arachis</taxon>
    </lineage>
</organism>
<dbReference type="Gene3D" id="3.40.47.10">
    <property type="match status" value="1"/>
</dbReference>
<dbReference type="GO" id="GO:0006084">
    <property type="term" value="P:acetyl-CoA metabolic process"/>
    <property type="evidence" value="ECO:0007669"/>
    <property type="project" value="InterPro"/>
</dbReference>
<dbReference type="GO" id="GO:0004421">
    <property type="term" value="F:hydroxymethylglutaryl-CoA synthase activity"/>
    <property type="evidence" value="ECO:0007669"/>
    <property type="project" value="InterPro"/>
</dbReference>
<dbReference type="EMBL" id="SDMP01000001">
    <property type="protein sequence ID" value="RYR77783.1"/>
    <property type="molecule type" value="Genomic_DNA"/>
</dbReference>
<dbReference type="InterPro" id="IPR013746">
    <property type="entry name" value="HMG_CoA_synt_C_dom"/>
</dbReference>
<name>A0A445ER53_ARAHY</name>
<protein>
    <recommendedName>
        <fullName evidence="2">Hydroxymethylglutaryl-coenzyme A synthase C-terminal domain-containing protein</fullName>
    </recommendedName>
</protein>
<comment type="caution">
    <text evidence="3">The sequence shown here is derived from an EMBL/GenBank/DDBJ whole genome shotgun (WGS) entry which is preliminary data.</text>
</comment>
<dbReference type="Pfam" id="PF08540">
    <property type="entry name" value="HMG_CoA_synt_C"/>
    <property type="match status" value="1"/>
</dbReference>
<evidence type="ECO:0000259" key="2">
    <source>
        <dbReference type="Pfam" id="PF08540"/>
    </source>
</evidence>
<dbReference type="GO" id="GO:0010142">
    <property type="term" value="P:farnesyl diphosphate biosynthetic process, mevalonate pathway"/>
    <property type="evidence" value="ECO:0007669"/>
    <property type="project" value="InterPro"/>
</dbReference>
<dbReference type="PANTHER" id="PTHR43323:SF2">
    <property type="entry name" value="HYDROXYMETHYLGLUTARYL-COA SYNTHASE"/>
    <property type="match status" value="1"/>
</dbReference>
<keyword evidence="4" id="KW-1185">Reference proteome</keyword>
<reference evidence="3 4" key="1">
    <citation type="submission" date="2019-01" db="EMBL/GenBank/DDBJ databases">
        <title>Sequencing of cultivated peanut Arachis hypogaea provides insights into genome evolution and oil improvement.</title>
        <authorList>
            <person name="Chen X."/>
        </authorList>
    </citation>
    <scope>NUCLEOTIDE SEQUENCE [LARGE SCALE GENOMIC DNA]</scope>
    <source>
        <strain evidence="4">cv. Fuhuasheng</strain>
        <tissue evidence="3">Leaves</tissue>
    </source>
</reference>
<evidence type="ECO:0000256" key="1">
    <source>
        <dbReference type="ARBA" id="ARBA00022679"/>
    </source>
</evidence>
<feature type="domain" description="Hydroxymethylglutaryl-coenzyme A synthase C-terminal" evidence="2">
    <location>
        <begin position="75"/>
        <end position="103"/>
    </location>
</feature>
<evidence type="ECO:0000313" key="4">
    <source>
        <dbReference type="Proteomes" id="UP000289738"/>
    </source>
</evidence>
<dbReference type="STRING" id="3818.A0A445ER53"/>
<dbReference type="InterPro" id="IPR016039">
    <property type="entry name" value="Thiolase-like"/>
</dbReference>
<dbReference type="PANTHER" id="PTHR43323">
    <property type="entry name" value="3-HYDROXY-3-METHYLGLUTARYL COENZYME A SYNTHASE"/>
    <property type="match status" value="1"/>
</dbReference>
<keyword evidence="1" id="KW-0808">Transferase</keyword>